<dbReference type="Proteomes" id="UP000325415">
    <property type="component" value="Unassembled WGS sequence"/>
</dbReference>
<dbReference type="AlphaFoldDB" id="A0A5N6S967"/>
<dbReference type="RefSeq" id="WP_152579804.1">
    <property type="nucleotide sequence ID" value="NZ_JAKVIV010000004.1"/>
</dbReference>
<organism evidence="1 2">
    <name type="scientific">Bifidobacterium tibiigranuli</name>
    <dbReference type="NCBI Taxonomy" id="2172043"/>
    <lineage>
        <taxon>Bacteria</taxon>
        <taxon>Bacillati</taxon>
        <taxon>Actinomycetota</taxon>
        <taxon>Actinomycetes</taxon>
        <taxon>Bifidobacteriales</taxon>
        <taxon>Bifidobacteriaceae</taxon>
        <taxon>Bifidobacterium</taxon>
    </lineage>
</organism>
<comment type="caution">
    <text evidence="1">The sequence shown here is derived from an EMBL/GenBank/DDBJ whole genome shotgun (WGS) entry which is preliminary data.</text>
</comment>
<sequence length="183" mass="19637">MSNYYNAFEMSPVPTPGVDAVAPEPFRGIYGMPMFVIVPTRDLAASERFWRDALGFFNLFAIPGSLTHLRRWAFQDVLLVPAATQADTDTDFDTDIDAAPAASVSFACVLGEIESIAAACESVRPGCAKGPRATPWNTVDLEITTPERLRVTFTAAKPFDPASQEARNLAGIGIVGPEETPGA</sequence>
<name>A0A5N6S967_9BIFI</name>
<dbReference type="EMBL" id="QDAG01000001">
    <property type="protein sequence ID" value="KAE8130105.1"/>
    <property type="molecule type" value="Genomic_DNA"/>
</dbReference>
<keyword evidence="2" id="KW-1185">Reference proteome</keyword>
<dbReference type="Gene3D" id="3.10.180.10">
    <property type="entry name" value="2,3-Dihydroxybiphenyl 1,2-Dioxygenase, domain 1"/>
    <property type="match status" value="1"/>
</dbReference>
<gene>
    <name evidence="1" type="ORF">DDE84_00505</name>
</gene>
<accession>A0A5N6S967</accession>
<evidence type="ECO:0000313" key="2">
    <source>
        <dbReference type="Proteomes" id="UP000325415"/>
    </source>
</evidence>
<proteinExistence type="predicted"/>
<evidence type="ECO:0000313" key="1">
    <source>
        <dbReference type="EMBL" id="KAE8130105.1"/>
    </source>
</evidence>
<dbReference type="OrthoDB" id="5066780at2"/>
<dbReference type="InterPro" id="IPR029068">
    <property type="entry name" value="Glyas_Bleomycin-R_OHBP_Dase"/>
</dbReference>
<reference evidence="1 2" key="1">
    <citation type="submission" date="2018-04" db="EMBL/GenBank/DDBJ databases">
        <authorList>
            <person name="Eckel V.P."/>
            <person name="Vogel R.F."/>
        </authorList>
    </citation>
    <scope>NUCLEOTIDE SEQUENCE [LARGE SCALE GENOMIC DNA]</scope>
    <source>
        <strain evidence="2">TMW 2.1764</strain>
    </source>
</reference>
<protein>
    <submittedName>
        <fullName evidence="1">VOC family protein</fullName>
    </submittedName>
</protein>
<dbReference type="GeneID" id="78126185"/>
<dbReference type="SUPFAM" id="SSF54593">
    <property type="entry name" value="Glyoxalase/Bleomycin resistance protein/Dihydroxybiphenyl dioxygenase"/>
    <property type="match status" value="1"/>
</dbReference>